<evidence type="ECO:0000259" key="1">
    <source>
        <dbReference type="Pfam" id="PF11160"/>
    </source>
</evidence>
<organism evidence="2 3">
    <name type="scientific">Frondihabitans australicus</name>
    <dbReference type="NCBI Taxonomy" id="386892"/>
    <lineage>
        <taxon>Bacteria</taxon>
        <taxon>Bacillati</taxon>
        <taxon>Actinomycetota</taxon>
        <taxon>Actinomycetes</taxon>
        <taxon>Micrococcales</taxon>
        <taxon>Microbacteriaceae</taxon>
        <taxon>Frondihabitans</taxon>
    </lineage>
</organism>
<dbReference type="Gene3D" id="2.30.30.1060">
    <property type="match status" value="1"/>
</dbReference>
<evidence type="ECO:0000313" key="3">
    <source>
        <dbReference type="Proteomes" id="UP000280008"/>
    </source>
</evidence>
<name>A0A495IGJ4_9MICO</name>
<evidence type="ECO:0000313" key="2">
    <source>
        <dbReference type="EMBL" id="RKR74869.1"/>
    </source>
</evidence>
<dbReference type="Proteomes" id="UP000280008">
    <property type="component" value="Unassembled WGS sequence"/>
</dbReference>
<feature type="domain" description="Hypervirulence associated protein TUDOR" evidence="1">
    <location>
        <begin position="11"/>
        <end position="68"/>
    </location>
</feature>
<reference evidence="2 3" key="1">
    <citation type="submission" date="2018-10" db="EMBL/GenBank/DDBJ databases">
        <title>Sequencing the genomes of 1000 actinobacteria strains.</title>
        <authorList>
            <person name="Klenk H.-P."/>
        </authorList>
    </citation>
    <scope>NUCLEOTIDE SEQUENCE [LARGE SCALE GENOMIC DNA]</scope>
    <source>
        <strain evidence="2 3">DSM 17894</strain>
    </source>
</reference>
<dbReference type="OrthoDB" id="71751at2"/>
<gene>
    <name evidence="2" type="ORF">C8E83_2002</name>
</gene>
<dbReference type="AlphaFoldDB" id="A0A495IGJ4"/>
<dbReference type="RefSeq" id="WP_121369730.1">
    <property type="nucleotide sequence ID" value="NZ_RBKS01000001.1"/>
</dbReference>
<dbReference type="Pfam" id="PF11160">
    <property type="entry name" value="Hva1_TUDOR"/>
    <property type="match status" value="1"/>
</dbReference>
<dbReference type="InterPro" id="IPR021331">
    <property type="entry name" value="Hva1_TUDOR"/>
</dbReference>
<accession>A0A495IGJ4</accession>
<sequence>MSTEKNIRVHDRVSWRSSQGRVRGVVVERRNTDSEFDGQAFTATREDPVFIVESEKTAARAAHKGTALRKLASKSR</sequence>
<comment type="caution">
    <text evidence="2">The sequence shown here is derived from an EMBL/GenBank/DDBJ whole genome shotgun (WGS) entry which is preliminary data.</text>
</comment>
<protein>
    <recommendedName>
        <fullName evidence="1">Hypervirulence associated protein TUDOR domain-containing protein</fullName>
    </recommendedName>
</protein>
<dbReference type="EMBL" id="RBKS01000001">
    <property type="protein sequence ID" value="RKR74869.1"/>
    <property type="molecule type" value="Genomic_DNA"/>
</dbReference>
<keyword evidence="3" id="KW-1185">Reference proteome</keyword>
<proteinExistence type="predicted"/>